<accession>A0A9J6FFY9</accession>
<dbReference type="AlphaFoldDB" id="A0A9J6FFY9"/>
<evidence type="ECO:0000313" key="2">
    <source>
        <dbReference type="Proteomes" id="UP000821853"/>
    </source>
</evidence>
<protein>
    <submittedName>
        <fullName evidence="1">Uncharacterized protein</fullName>
    </submittedName>
</protein>
<sequence length="163" mass="17615">MEFYDAGTSLAKLLSVVFHSNIQLFAKRLAHSSAQRDSRFSLALGDNTSGHPYISDGTVPEGAALCTEGPRAQAKRTKSGAPVGTAKITQDCSSDRSLSEAQVRKRRTCRSPVRENLGDRLPPLSFAETHGGKAPSTTLPALAVPLKRRKPQSPCRFLLVPSW</sequence>
<comment type="caution">
    <text evidence="1">The sequence shown here is derived from an EMBL/GenBank/DDBJ whole genome shotgun (WGS) entry which is preliminary data.</text>
</comment>
<name>A0A9J6FFY9_HAELO</name>
<keyword evidence="2" id="KW-1185">Reference proteome</keyword>
<dbReference type="Proteomes" id="UP000821853">
    <property type="component" value="Chromosome 1"/>
</dbReference>
<evidence type="ECO:0000313" key="1">
    <source>
        <dbReference type="EMBL" id="KAH9361623.1"/>
    </source>
</evidence>
<gene>
    <name evidence="1" type="ORF">HPB48_001500</name>
</gene>
<dbReference type="EMBL" id="JABSTR010000001">
    <property type="protein sequence ID" value="KAH9361623.1"/>
    <property type="molecule type" value="Genomic_DNA"/>
</dbReference>
<reference evidence="1 2" key="1">
    <citation type="journal article" date="2020" name="Cell">
        <title>Large-Scale Comparative Analyses of Tick Genomes Elucidate Their Genetic Diversity and Vector Capacities.</title>
        <authorList>
            <consortium name="Tick Genome and Microbiome Consortium (TIGMIC)"/>
            <person name="Jia N."/>
            <person name="Wang J."/>
            <person name="Shi W."/>
            <person name="Du L."/>
            <person name="Sun Y."/>
            <person name="Zhan W."/>
            <person name="Jiang J.F."/>
            <person name="Wang Q."/>
            <person name="Zhang B."/>
            <person name="Ji P."/>
            <person name="Bell-Sakyi L."/>
            <person name="Cui X.M."/>
            <person name="Yuan T.T."/>
            <person name="Jiang B.G."/>
            <person name="Yang W.F."/>
            <person name="Lam T.T."/>
            <person name="Chang Q.C."/>
            <person name="Ding S.J."/>
            <person name="Wang X.J."/>
            <person name="Zhu J.G."/>
            <person name="Ruan X.D."/>
            <person name="Zhao L."/>
            <person name="Wei J.T."/>
            <person name="Ye R.Z."/>
            <person name="Que T.C."/>
            <person name="Du C.H."/>
            <person name="Zhou Y.H."/>
            <person name="Cheng J.X."/>
            <person name="Dai P.F."/>
            <person name="Guo W.B."/>
            <person name="Han X.H."/>
            <person name="Huang E.J."/>
            <person name="Li L.F."/>
            <person name="Wei W."/>
            <person name="Gao Y.C."/>
            <person name="Liu J.Z."/>
            <person name="Shao H.Z."/>
            <person name="Wang X."/>
            <person name="Wang C.C."/>
            <person name="Yang T.C."/>
            <person name="Huo Q.B."/>
            <person name="Li W."/>
            <person name="Chen H.Y."/>
            <person name="Chen S.E."/>
            <person name="Zhou L.G."/>
            <person name="Ni X.B."/>
            <person name="Tian J.H."/>
            <person name="Sheng Y."/>
            <person name="Liu T."/>
            <person name="Pan Y.S."/>
            <person name="Xia L.Y."/>
            <person name="Li J."/>
            <person name="Zhao F."/>
            <person name="Cao W.C."/>
        </authorList>
    </citation>
    <scope>NUCLEOTIDE SEQUENCE [LARGE SCALE GENOMIC DNA]</scope>
    <source>
        <strain evidence="1">HaeL-2018</strain>
    </source>
</reference>
<proteinExistence type="predicted"/>
<organism evidence="1 2">
    <name type="scientific">Haemaphysalis longicornis</name>
    <name type="common">Bush tick</name>
    <dbReference type="NCBI Taxonomy" id="44386"/>
    <lineage>
        <taxon>Eukaryota</taxon>
        <taxon>Metazoa</taxon>
        <taxon>Ecdysozoa</taxon>
        <taxon>Arthropoda</taxon>
        <taxon>Chelicerata</taxon>
        <taxon>Arachnida</taxon>
        <taxon>Acari</taxon>
        <taxon>Parasitiformes</taxon>
        <taxon>Ixodida</taxon>
        <taxon>Ixodoidea</taxon>
        <taxon>Ixodidae</taxon>
        <taxon>Haemaphysalinae</taxon>
        <taxon>Haemaphysalis</taxon>
    </lineage>
</organism>
<dbReference type="VEuPathDB" id="VectorBase:HLOH_052954"/>